<dbReference type="PROSITE" id="PS50181">
    <property type="entry name" value="FBOX"/>
    <property type="match status" value="1"/>
</dbReference>
<dbReference type="CDD" id="cd09917">
    <property type="entry name" value="F-box_SF"/>
    <property type="match status" value="1"/>
</dbReference>
<evidence type="ECO:0000256" key="1">
    <source>
        <dbReference type="SAM" id="MobiDB-lite"/>
    </source>
</evidence>
<dbReference type="SUPFAM" id="SSF81383">
    <property type="entry name" value="F-box domain"/>
    <property type="match status" value="1"/>
</dbReference>
<evidence type="ECO:0000259" key="2">
    <source>
        <dbReference type="PROSITE" id="PS50181"/>
    </source>
</evidence>
<feature type="domain" description="F-box" evidence="2">
    <location>
        <begin position="96"/>
        <end position="145"/>
    </location>
</feature>
<evidence type="ECO:0000313" key="4">
    <source>
        <dbReference type="Proteomes" id="UP000807342"/>
    </source>
</evidence>
<dbReference type="Proteomes" id="UP000807342">
    <property type="component" value="Unassembled WGS sequence"/>
</dbReference>
<dbReference type="SMART" id="SM00256">
    <property type="entry name" value="FBOX"/>
    <property type="match status" value="1"/>
</dbReference>
<accession>A0A9P5XGZ3</accession>
<comment type="caution">
    <text evidence="3">The sequence shown here is derived from an EMBL/GenBank/DDBJ whole genome shotgun (WGS) entry which is preliminary data.</text>
</comment>
<organism evidence="3 4">
    <name type="scientific">Macrolepiota fuliginosa MF-IS2</name>
    <dbReference type="NCBI Taxonomy" id="1400762"/>
    <lineage>
        <taxon>Eukaryota</taxon>
        <taxon>Fungi</taxon>
        <taxon>Dikarya</taxon>
        <taxon>Basidiomycota</taxon>
        <taxon>Agaricomycotina</taxon>
        <taxon>Agaricomycetes</taxon>
        <taxon>Agaricomycetidae</taxon>
        <taxon>Agaricales</taxon>
        <taxon>Agaricineae</taxon>
        <taxon>Agaricaceae</taxon>
        <taxon>Macrolepiota</taxon>
    </lineage>
</organism>
<dbReference type="AlphaFoldDB" id="A0A9P5XGZ3"/>
<feature type="compositionally biased region" description="Polar residues" evidence="1">
    <location>
        <begin position="584"/>
        <end position="606"/>
    </location>
</feature>
<reference evidence="3" key="1">
    <citation type="submission" date="2020-11" db="EMBL/GenBank/DDBJ databases">
        <authorList>
            <consortium name="DOE Joint Genome Institute"/>
            <person name="Ahrendt S."/>
            <person name="Riley R."/>
            <person name="Andreopoulos W."/>
            <person name="Labutti K."/>
            <person name="Pangilinan J."/>
            <person name="Ruiz-Duenas F.J."/>
            <person name="Barrasa J.M."/>
            <person name="Sanchez-Garcia M."/>
            <person name="Camarero S."/>
            <person name="Miyauchi S."/>
            <person name="Serrano A."/>
            <person name="Linde D."/>
            <person name="Babiker R."/>
            <person name="Drula E."/>
            <person name="Ayuso-Fernandez I."/>
            <person name="Pacheco R."/>
            <person name="Padilla G."/>
            <person name="Ferreira P."/>
            <person name="Barriuso J."/>
            <person name="Kellner H."/>
            <person name="Castanera R."/>
            <person name="Alfaro M."/>
            <person name="Ramirez L."/>
            <person name="Pisabarro A.G."/>
            <person name="Kuo A."/>
            <person name="Tritt A."/>
            <person name="Lipzen A."/>
            <person name="He G."/>
            <person name="Yan M."/>
            <person name="Ng V."/>
            <person name="Cullen D."/>
            <person name="Martin F."/>
            <person name="Rosso M.-N."/>
            <person name="Henrissat B."/>
            <person name="Hibbett D."/>
            <person name="Martinez A.T."/>
            <person name="Grigoriev I.V."/>
        </authorList>
    </citation>
    <scope>NUCLEOTIDE SEQUENCE</scope>
    <source>
        <strain evidence="3">MF-IS2</strain>
    </source>
</reference>
<keyword evidence="4" id="KW-1185">Reference proteome</keyword>
<dbReference type="OrthoDB" id="2751409at2759"/>
<proteinExistence type="predicted"/>
<gene>
    <name evidence="3" type="ORF">P691DRAFT_702866</name>
</gene>
<feature type="region of interest" description="Disordered" evidence="1">
    <location>
        <begin position="574"/>
        <end position="606"/>
    </location>
</feature>
<dbReference type="EMBL" id="MU151125">
    <property type="protein sequence ID" value="KAF9449606.1"/>
    <property type="molecule type" value="Genomic_DNA"/>
</dbReference>
<name>A0A9P5XGZ3_9AGAR</name>
<evidence type="ECO:0000313" key="3">
    <source>
        <dbReference type="EMBL" id="KAF9449606.1"/>
    </source>
</evidence>
<protein>
    <recommendedName>
        <fullName evidence="2">F-box domain-containing protein</fullName>
    </recommendedName>
</protein>
<dbReference type="Pfam" id="PF00646">
    <property type="entry name" value="F-box"/>
    <property type="match status" value="1"/>
</dbReference>
<dbReference type="InterPro" id="IPR001810">
    <property type="entry name" value="F-box_dom"/>
</dbReference>
<dbReference type="InterPro" id="IPR036047">
    <property type="entry name" value="F-box-like_dom_sf"/>
</dbReference>
<sequence>MNEHIPSLESLSLPQDELLHVQEIGHPIDHTALGDRVPFTLGSRQMAAFVATMSPERQEAFEVQMAKQREALRLQEKRKVRQMANSSFTATTRPVKVTLLDLPLETLMHILLHLPFTSVVICGGVNRHLQVLISESAELQYYIHLGIYGMVDNPHCDLPISERLNRLLVRERRWEEFDFDFDKIIDVPIVAEYRRVNLSAGAFSILYESGVLHQVQIPSKADPEVEWKEIRTAPFLINSGTRLLEQDLQVLVTAQPQTVYTNVAKPHTIHEVQVHLNQLSTGEPHPDTQRTISFKTREEFGRPWVAVECAGDNLVLVLRDIMEEHKPDDQVYAYDWKTGERKLEINAPFGSYVYPLFLTMHMFLLSNAKNGELEYWRIPQGPSETHTPDQPFFILSLPPLSSGNVFYRIFLNAEPQPAGGLQAVSKPFYTDPHRAIITASAIIRPVDGSPQTIFSFFVHRSSFVECLNIFSASIPSNERPTPVPYDDWGPSACRWFNDSADGYDMGSTMGMFGQRYASAAMGAGPLIVLNFNPVDVAKVLVAKERHISKAETRDEIDQNMGQDEGDQNIEENQGEQYAGKGKKISSQTSVPGISSKPFTQGPQMNFSSSEPWLQTKVVARTLDPLDDPDRCFEDTVYSSLPYTMRSSQDKYDFEDLFLDEERMFGTRTDGYWNRLKQLHILHYG</sequence>